<accession>A0AAQ4DI16</accession>
<sequence length="131" mass="14830">MGSTKSLEVLILACIILHVHSFESTTDSTNEGEVCDRLDSRLKSCLAGMTGFEQRFHKKKLAQQGVQDQIVGCIRRKVREEQMMWLCEGAESEDLLVGCIDESLKDHSTFILRSRITRFTKGITACLKKKH</sequence>
<protein>
    <recommendedName>
        <fullName evidence="4">Secreted protein</fullName>
    </recommendedName>
</protein>
<keyword evidence="3" id="KW-1185">Reference proteome</keyword>
<evidence type="ECO:0000313" key="3">
    <source>
        <dbReference type="Proteomes" id="UP001321473"/>
    </source>
</evidence>
<evidence type="ECO:0000256" key="1">
    <source>
        <dbReference type="SAM" id="SignalP"/>
    </source>
</evidence>
<organism evidence="2 3">
    <name type="scientific">Amblyomma americanum</name>
    <name type="common">Lone star tick</name>
    <dbReference type="NCBI Taxonomy" id="6943"/>
    <lineage>
        <taxon>Eukaryota</taxon>
        <taxon>Metazoa</taxon>
        <taxon>Ecdysozoa</taxon>
        <taxon>Arthropoda</taxon>
        <taxon>Chelicerata</taxon>
        <taxon>Arachnida</taxon>
        <taxon>Acari</taxon>
        <taxon>Parasitiformes</taxon>
        <taxon>Ixodida</taxon>
        <taxon>Ixodoidea</taxon>
        <taxon>Ixodidae</taxon>
        <taxon>Amblyomminae</taxon>
        <taxon>Amblyomma</taxon>
    </lineage>
</organism>
<keyword evidence="1" id="KW-0732">Signal</keyword>
<gene>
    <name evidence="2" type="ORF">V5799_026628</name>
</gene>
<dbReference type="AlphaFoldDB" id="A0AAQ4DI16"/>
<feature type="chain" id="PRO_5043026424" description="Secreted protein" evidence="1">
    <location>
        <begin position="22"/>
        <end position="131"/>
    </location>
</feature>
<reference evidence="2 3" key="1">
    <citation type="journal article" date="2023" name="Arcadia Sci">
        <title>De novo assembly of a long-read Amblyomma americanum tick genome.</title>
        <authorList>
            <person name="Chou S."/>
            <person name="Poskanzer K.E."/>
            <person name="Rollins M."/>
            <person name="Thuy-Boun P.S."/>
        </authorList>
    </citation>
    <scope>NUCLEOTIDE SEQUENCE [LARGE SCALE GENOMIC DNA]</scope>
    <source>
        <strain evidence="2">F_SG_1</strain>
        <tissue evidence="2">Salivary glands</tissue>
    </source>
</reference>
<proteinExistence type="predicted"/>
<dbReference type="EMBL" id="JARKHS020030467">
    <property type="protein sequence ID" value="KAK8762106.1"/>
    <property type="molecule type" value="Genomic_DNA"/>
</dbReference>
<name>A0AAQ4DI16_AMBAM</name>
<dbReference type="Proteomes" id="UP001321473">
    <property type="component" value="Unassembled WGS sequence"/>
</dbReference>
<feature type="signal peptide" evidence="1">
    <location>
        <begin position="1"/>
        <end position="21"/>
    </location>
</feature>
<evidence type="ECO:0008006" key="4">
    <source>
        <dbReference type="Google" id="ProtNLM"/>
    </source>
</evidence>
<comment type="caution">
    <text evidence="2">The sequence shown here is derived from an EMBL/GenBank/DDBJ whole genome shotgun (WGS) entry which is preliminary data.</text>
</comment>
<evidence type="ECO:0000313" key="2">
    <source>
        <dbReference type="EMBL" id="KAK8762106.1"/>
    </source>
</evidence>